<evidence type="ECO:0000313" key="1">
    <source>
        <dbReference type="EMBL" id="KKN63325.1"/>
    </source>
</evidence>
<accession>A0A0F9S3E7</accession>
<proteinExistence type="predicted"/>
<evidence type="ECO:0008006" key="2">
    <source>
        <dbReference type="Google" id="ProtNLM"/>
    </source>
</evidence>
<sequence length="323" mass="36606">MTSAEYKRIYSRTLRSGSRITRDIIKQLQLTFNDAARLAATQVRNAELAGLSDLTVQSWRNIQLSLQEGSLMITDRLAELLNRNLITVANKVTSIDRTYLVNIIIENNIKLSLSNIQNIFTGVNQNVLLATLNRIYADGYTYSQRIWNVGLNYQENIRRLITSDLAVGRDLVQTARDLEVYVLKDRAAVAQRWGDLLKGNTDWLRRIGKDIDYNALRVIRSELYASLQSASALSGAANPGASGWYTWTRQNSIDWGCNCPDNAAGSPYTLHGLPSYDHPNCLCIVTPILRNRTQFVNDLKKWSNGGSVDYIDSWYYNYYQFAA</sequence>
<comment type="caution">
    <text evidence="1">The sequence shown here is derived from an EMBL/GenBank/DDBJ whole genome shotgun (WGS) entry which is preliminary data.</text>
</comment>
<name>A0A0F9S3E7_9ZZZZ</name>
<organism evidence="1">
    <name type="scientific">marine sediment metagenome</name>
    <dbReference type="NCBI Taxonomy" id="412755"/>
    <lineage>
        <taxon>unclassified sequences</taxon>
        <taxon>metagenomes</taxon>
        <taxon>ecological metagenomes</taxon>
    </lineage>
</organism>
<reference evidence="1" key="1">
    <citation type="journal article" date="2015" name="Nature">
        <title>Complex archaea that bridge the gap between prokaryotes and eukaryotes.</title>
        <authorList>
            <person name="Spang A."/>
            <person name="Saw J.H."/>
            <person name="Jorgensen S.L."/>
            <person name="Zaremba-Niedzwiedzka K."/>
            <person name="Martijn J."/>
            <person name="Lind A.E."/>
            <person name="van Eijk R."/>
            <person name="Schleper C."/>
            <person name="Guy L."/>
            <person name="Ettema T.J."/>
        </authorList>
    </citation>
    <scope>NUCLEOTIDE SEQUENCE</scope>
</reference>
<dbReference type="EMBL" id="LAZR01000593">
    <property type="protein sequence ID" value="KKN63325.1"/>
    <property type="molecule type" value="Genomic_DNA"/>
</dbReference>
<dbReference type="AlphaFoldDB" id="A0A0F9S3E7"/>
<protein>
    <recommendedName>
        <fullName evidence="2">Phage head morphogenesis domain-containing protein</fullName>
    </recommendedName>
</protein>
<gene>
    <name evidence="1" type="ORF">LCGC14_0502730</name>
</gene>